<evidence type="ECO:0000313" key="2">
    <source>
        <dbReference type="EMBL" id="MBD9699366.1"/>
    </source>
</evidence>
<accession>A0ABR9DQG7</accession>
<proteinExistence type="inferred from homology"/>
<name>A0ABR9DQG7_9MICO</name>
<dbReference type="RefSeq" id="WP_192279344.1">
    <property type="nucleotide sequence ID" value="NZ_JACZDF010000003.1"/>
</dbReference>
<dbReference type="Proteomes" id="UP000642107">
    <property type="component" value="Unassembled WGS sequence"/>
</dbReference>
<evidence type="ECO:0000313" key="3">
    <source>
        <dbReference type="Proteomes" id="UP000642107"/>
    </source>
</evidence>
<evidence type="ECO:0000256" key="1">
    <source>
        <dbReference type="ARBA" id="ARBA00009108"/>
    </source>
</evidence>
<protein>
    <submittedName>
        <fullName evidence="2">DUF881 domain-containing protein</fullName>
    </submittedName>
</protein>
<reference evidence="2 3" key="1">
    <citation type="submission" date="2020-09" db="EMBL/GenBank/DDBJ databases">
        <title>Flavimobilis rhizosphaerae sp. nov., isolated from rhizosphere soil of Spartina alterniflora.</title>
        <authorList>
            <person name="Hanqin C."/>
        </authorList>
    </citation>
    <scope>NUCLEOTIDE SEQUENCE [LARGE SCALE GENOMIC DNA]</scope>
    <source>
        <strain evidence="2 3">GY 10621</strain>
    </source>
</reference>
<organism evidence="2 3">
    <name type="scientific">Flavimobilis rhizosphaerae</name>
    <dbReference type="NCBI Taxonomy" id="2775421"/>
    <lineage>
        <taxon>Bacteria</taxon>
        <taxon>Bacillati</taxon>
        <taxon>Actinomycetota</taxon>
        <taxon>Actinomycetes</taxon>
        <taxon>Micrococcales</taxon>
        <taxon>Jonesiaceae</taxon>
        <taxon>Flavimobilis</taxon>
    </lineage>
</organism>
<dbReference type="PANTHER" id="PTHR37313">
    <property type="entry name" value="UPF0749 PROTEIN RV1825"/>
    <property type="match status" value="1"/>
</dbReference>
<comment type="caution">
    <text evidence="2">The sequence shown here is derived from an EMBL/GenBank/DDBJ whole genome shotgun (WGS) entry which is preliminary data.</text>
</comment>
<dbReference type="InterPro" id="IPR010273">
    <property type="entry name" value="DUF881"/>
</dbReference>
<sequence>MRTADTPARRVQRAPVVVMLVLALAGLLFTSSARLARSQGERHPENLAQLIEVEERRVAEVEETLKALDEQISLAAPAVGPDVDEDAYLRDAVAAGAVPVTGPGLRVALDDAPPQPVGSTIPADTLVVHQQDLEAVINALWAGGAEAMTLQGQRVLTTTAFRCVGNVLSLHGRVYSPPYVVEAIGDPAALAAALDASDAISTYREWVDAVGLGWDVSTQDTLEMPARTVANLAHTRLPDGVDPLP</sequence>
<comment type="similarity">
    <text evidence="1">Belongs to the UPF0749 family.</text>
</comment>
<dbReference type="Pfam" id="PF05949">
    <property type="entry name" value="DUF881"/>
    <property type="match status" value="1"/>
</dbReference>
<keyword evidence="3" id="KW-1185">Reference proteome</keyword>
<dbReference type="EMBL" id="JACZDF010000003">
    <property type="protein sequence ID" value="MBD9699366.1"/>
    <property type="molecule type" value="Genomic_DNA"/>
</dbReference>
<dbReference type="PANTHER" id="PTHR37313:SF4">
    <property type="entry name" value="CONSERVED MEMBRANE PROTEIN-RELATED"/>
    <property type="match status" value="1"/>
</dbReference>
<gene>
    <name evidence="2" type="ORF">IGS67_07655</name>
</gene>
<dbReference type="Gene3D" id="3.30.70.1880">
    <property type="entry name" value="Protein of unknown function DUF881"/>
    <property type="match status" value="1"/>
</dbReference>